<comment type="caution">
    <text evidence="3">The sequence shown here is derived from an EMBL/GenBank/DDBJ whole genome shotgun (WGS) entry which is preliminary data.</text>
</comment>
<proteinExistence type="predicted"/>
<organism evidence="3 4">
    <name type="scientific">Euplotes crassus</name>
    <dbReference type="NCBI Taxonomy" id="5936"/>
    <lineage>
        <taxon>Eukaryota</taxon>
        <taxon>Sar</taxon>
        <taxon>Alveolata</taxon>
        <taxon>Ciliophora</taxon>
        <taxon>Intramacronucleata</taxon>
        <taxon>Spirotrichea</taxon>
        <taxon>Hypotrichia</taxon>
        <taxon>Euplotida</taxon>
        <taxon>Euplotidae</taxon>
        <taxon>Moneuplotes</taxon>
    </lineage>
</organism>
<evidence type="ECO:0000313" key="3">
    <source>
        <dbReference type="EMBL" id="CAI2386582.1"/>
    </source>
</evidence>
<protein>
    <submittedName>
        <fullName evidence="3">Uncharacterized protein</fullName>
    </submittedName>
</protein>
<keyword evidence="4" id="KW-1185">Reference proteome</keyword>
<feature type="compositionally biased region" description="Basic and acidic residues" evidence="2">
    <location>
        <begin position="161"/>
        <end position="170"/>
    </location>
</feature>
<dbReference type="Proteomes" id="UP001295684">
    <property type="component" value="Unassembled WGS sequence"/>
</dbReference>
<gene>
    <name evidence="3" type="ORF">ECRASSUSDP1_LOCUS28204</name>
</gene>
<dbReference type="EMBL" id="CAMPGE010029105">
    <property type="protein sequence ID" value="CAI2386582.1"/>
    <property type="molecule type" value="Genomic_DNA"/>
</dbReference>
<feature type="compositionally biased region" description="Low complexity" evidence="2">
    <location>
        <begin position="648"/>
        <end position="658"/>
    </location>
</feature>
<evidence type="ECO:0000256" key="1">
    <source>
        <dbReference type="SAM" id="Coils"/>
    </source>
</evidence>
<keyword evidence="1" id="KW-0175">Coiled coil</keyword>
<evidence type="ECO:0000313" key="4">
    <source>
        <dbReference type="Proteomes" id="UP001295684"/>
    </source>
</evidence>
<feature type="region of interest" description="Disordered" evidence="2">
    <location>
        <begin position="485"/>
        <end position="536"/>
    </location>
</feature>
<dbReference type="AlphaFoldDB" id="A0AAD1YBE4"/>
<feature type="compositionally biased region" description="Basic and acidic residues" evidence="2">
    <location>
        <begin position="503"/>
        <end position="516"/>
    </location>
</feature>
<reference evidence="3" key="1">
    <citation type="submission" date="2023-07" db="EMBL/GenBank/DDBJ databases">
        <authorList>
            <consortium name="AG Swart"/>
            <person name="Singh M."/>
            <person name="Singh A."/>
            <person name="Seah K."/>
            <person name="Emmerich C."/>
        </authorList>
    </citation>
    <scope>NUCLEOTIDE SEQUENCE</scope>
    <source>
        <strain evidence="3">DP1</strain>
    </source>
</reference>
<feature type="compositionally biased region" description="Polar residues" evidence="2">
    <location>
        <begin position="151"/>
        <end position="160"/>
    </location>
</feature>
<feature type="region of interest" description="Disordered" evidence="2">
    <location>
        <begin position="634"/>
        <end position="675"/>
    </location>
</feature>
<sequence length="780" mass="88721">MNLSPSNECQSSNSIQTLMIINDPEGSQDSGIRESSKKNTFGEMSLEISQSLAQEDELKPIDLKRNPNLYPQNMEDNNDLVRHISALSFISKYNNDKNNEQMEESSRKLQNCKIPDSKIVFNISPRKPQQKVTRTESDLIDIGNSIKIIHSRSSSESTKQMQEKREESHRQISYVSLSVSSELTQQKENAQPNQTNPEISGHAKSDTVICHSMEESPNSLFNTKWCRQNLDSSLIYEDSRSPGQVTNGQDMISTTELDQIIKMLEDSMQKQSILEENLSCMKEKEKLLVNEVKTLRSTLKKSESENTKLTEKVDDLHKELSLKTRLAMKCSSLERKLKEAEHAVLQINSNLKSSENKRLTLSKQLENKIQESESTAKKLREQFSSATIDLSLRDKSYSIVENEITSDLFQDMNTILTNLIENFKYNDFLVGLTLKEDKKLKEIMNRLQKYQKFNTYSYSFINTFAKIMSIKSTCEKYIQKSNIDKAMNDQARRSSTGKKKAISPKDKNQGKSEKKASSRAGSKKKQSNYLNYKKQLNSYTRNTRIDTSKSLKKYFYSNRSINEASQMDDFDSNIATEKHQGELRYSKPNLRKNVYASLPKKTLNERKASSPANYSVLTDNFVKIEDSLAMKYTSNQQIKPKEDRYSKSPKSSIPAPSSQYHSQGKKSFKSSTKTVKLPVSKSVKNIHENVVPKPTFHPCNVAVKSPRNFTSKVSFKPTAKAYDQMKMAASKIGIPNGNSRKQYLNVTGMFSTRNSMLHTTSARNSGSGARPGPISVRPNY</sequence>
<evidence type="ECO:0000256" key="2">
    <source>
        <dbReference type="SAM" id="MobiDB-lite"/>
    </source>
</evidence>
<feature type="coiled-coil region" evidence="1">
    <location>
        <begin position="292"/>
        <end position="382"/>
    </location>
</feature>
<feature type="region of interest" description="Disordered" evidence="2">
    <location>
        <begin position="150"/>
        <end position="172"/>
    </location>
</feature>
<feature type="region of interest" description="Disordered" evidence="2">
    <location>
        <begin position="759"/>
        <end position="780"/>
    </location>
</feature>
<name>A0AAD1YBE4_EUPCR</name>
<accession>A0AAD1YBE4</accession>